<dbReference type="InterPro" id="IPR050708">
    <property type="entry name" value="T6SS_VgrG/RHS"/>
</dbReference>
<feature type="domain" description="Teneurin-like YD-shell" evidence="2">
    <location>
        <begin position="454"/>
        <end position="818"/>
    </location>
</feature>
<organism evidence="3 4">
    <name type="scientific">Cystobacter ferrugineus</name>
    <dbReference type="NCBI Taxonomy" id="83449"/>
    <lineage>
        <taxon>Bacteria</taxon>
        <taxon>Pseudomonadati</taxon>
        <taxon>Myxococcota</taxon>
        <taxon>Myxococcia</taxon>
        <taxon>Myxococcales</taxon>
        <taxon>Cystobacterineae</taxon>
        <taxon>Archangiaceae</taxon>
        <taxon>Cystobacter</taxon>
    </lineage>
</organism>
<dbReference type="Gene3D" id="2.180.10.10">
    <property type="entry name" value="RHS repeat-associated core"/>
    <property type="match status" value="4"/>
</dbReference>
<dbReference type="InterPro" id="IPR022385">
    <property type="entry name" value="Rhs_assc_core"/>
</dbReference>
<keyword evidence="1" id="KW-0677">Repeat</keyword>
<dbReference type="Proteomes" id="UP000182229">
    <property type="component" value="Unassembled WGS sequence"/>
</dbReference>
<reference evidence="4" key="1">
    <citation type="submission" date="2016-11" db="EMBL/GenBank/DDBJ databases">
        <authorList>
            <person name="Shukria A."/>
            <person name="Stevens D.C."/>
        </authorList>
    </citation>
    <scope>NUCLEOTIDE SEQUENCE [LARGE SCALE GENOMIC DNA]</scope>
    <source>
        <strain evidence="4">Cbfe23</strain>
    </source>
</reference>
<sequence>MQIAAPRGPDIVFGRTYSTHWAQSRGGRDQIGRLGPGWTDTYGARLVLDGNTPAQVVTYRRADTGTENFTRNPDGTYVGRQPGRRLSHDAGTQLWVLERFDASTEIFDASGRLIHLRAPDGGESHLVYADGSNCPVNPTRPAGALCRVDFLFGHQLWLSYHTTPWPGAPRLASLSRDAAGTQLLAQYAYDAGGYLVKVTQADNRQETYAYDFTHAFPRHPGAKVNLLTSATDGDGALVESFTYRQLPLAQSRVVTHENPEGRYTFIHRLQNSGTLERYTEVRSNRENLRFTWEGGKLKTVCHLKNGNCDMTRMKEISVPATGLLASSCERGYNGYYTRYQRDSLGRRISTLRGLADCANPTAQESLSEVVKGYVANSNRHAYSSRASVDTTAPAGTTAFTVFDYTAPSSAIDPLCGNASCQVPTAYNTPASALTPLMQQRVRVGRTLANTSGAWETRVEVTKFTYDNSGLLVSKDGPLPGSADAITYEYHDVLGPPASAGRLKKEWHGSRLVAEYQDYNAKGMAQRVLDGNGSATLYTYDAMGRVLTVKGPDDAQPTEFIYSASGKRQEVRLPFGNRLIYGYNPQGQLVSVGMTHTTSGTPSVFDEEVRYEWGNTSSDAGRMLRESYLREDVVVRTTTYGYDSQGRKAEVVHLRKEPWPGQMEAAAVRLTTFDEYGNIANTQVGVSSHSGVEEPETELEAKTSYLYDNLQRLARQELPSSTPRNLLYDVNGNITEVNEAYDPQSATNYPRTKYRYDDFGRLVEVSSTTLGTRRYVYDVAGNRVQESQPTGQLVAFTHDPSGRLTGISGSDYSATFTYDTDAAATVLDCATGTVLGASHGVGRLTSVTEASGTTYFGYTPGGRRRFEARLAPGATCAKTMHWEHDGSGGLVAVRYPSGARVRYAYPVGTAHMHVPSAVTLEVGNNVIPLATGLTWATGTLTDYTAKNGFSWHFSRWLDGSPREWKVSRRDEYDEETVIRSRVFGEDVDGSLEPRLDARGSPMRIEEDVPAWTRGYTYQEGTGYVETETQPTQETTYIYSSTNGMSGDRFYLMTMPVPESPDGMFKSMDFYDIHETTFRLTESNLTEVMSPTGYNSTTRKFTYAAGGQVTQVDTNDKLLALCYDSREQVASVVGAGGQYSRQHFNFRRQRVREVWPLNGLVTDYWVGNDGTLLMEAGAASLTAQYPRPVWEYVYVGGQPIARVDSMEAQDGTTTYQATTWLFGGHLGELLMEADEGGHVVRHYDYTLSGARQARPPTPVQLPYVTTLARNGIPATQVHLPAPAAVTLRFKNYSLAPCDTVAILDGQGNLLKRLPATQPAQFETEILPAQGTSLQVWLEQGTCTGSSTVTLEEVKPLWGRARVTPLSGYESPKPYPSAGYSTTLSLAPDTHLLVEAFPATCDSLEVRRTGTGQVLWKWPYDAGFFRSAWTPALSGSVDVGIWSTQGCNQTQQQSGFTVRGSYTRLPPGAPSDLHLPGQRALTAAASTRRGAFMDPEADLLENWHRIYQPATGRYLQPEPLASVDPTMAMESTYTYAANNPAGLTDPTGLYTLVGTCSHWDEALKLARKKAGCDGSCPKCKPPCDMCQYLQNNTWPLAFIGDKPGGSEGNFGYIQWSWPNMEMSNPDFFFYLYDYTQATAHAEFKKALCEPRAGYPQGNAIKVTNLAKAMFHEALHLCRRQGVKSEVVTDDPLGKDTAGMIRNPFYTDAEDFTEQCW</sequence>
<dbReference type="NCBIfam" id="TIGR03696">
    <property type="entry name" value="Rhs_assc_core"/>
    <property type="match status" value="1"/>
</dbReference>
<dbReference type="STRING" id="83449.BON30_02200"/>
<dbReference type="EMBL" id="MPIN01000001">
    <property type="protein sequence ID" value="OJH42057.1"/>
    <property type="molecule type" value="Genomic_DNA"/>
</dbReference>
<proteinExistence type="predicted"/>
<keyword evidence="4" id="KW-1185">Reference proteome</keyword>
<reference evidence="3 4" key="2">
    <citation type="submission" date="2016-12" db="EMBL/GenBank/DDBJ databases">
        <title>Draft Genome Sequence of Cystobacter ferrugineus Strain Cbfe23.</title>
        <authorList>
            <person name="Akbar S."/>
            <person name="Dowd S.E."/>
            <person name="Stevens D.C."/>
        </authorList>
    </citation>
    <scope>NUCLEOTIDE SEQUENCE [LARGE SCALE GENOMIC DNA]</scope>
    <source>
        <strain evidence="3 4">Cbfe23</strain>
    </source>
</reference>
<gene>
    <name evidence="3" type="ORF">BON30_02200</name>
</gene>
<evidence type="ECO:0000313" key="4">
    <source>
        <dbReference type="Proteomes" id="UP000182229"/>
    </source>
</evidence>
<name>A0A1L9BIH1_9BACT</name>
<dbReference type="Pfam" id="PF25023">
    <property type="entry name" value="TEN_YD-shell"/>
    <property type="match status" value="1"/>
</dbReference>
<evidence type="ECO:0000259" key="2">
    <source>
        <dbReference type="Pfam" id="PF25023"/>
    </source>
</evidence>
<dbReference type="PANTHER" id="PTHR32305">
    <property type="match status" value="1"/>
</dbReference>
<protein>
    <recommendedName>
        <fullName evidence="2">Teneurin-like YD-shell domain-containing protein</fullName>
    </recommendedName>
</protein>
<comment type="caution">
    <text evidence="3">The sequence shown here is derived from an EMBL/GenBank/DDBJ whole genome shotgun (WGS) entry which is preliminary data.</text>
</comment>
<evidence type="ECO:0000313" key="3">
    <source>
        <dbReference type="EMBL" id="OJH42057.1"/>
    </source>
</evidence>
<accession>A0A1L9BIH1</accession>
<dbReference type="InterPro" id="IPR056823">
    <property type="entry name" value="TEN-like_YD-shell"/>
</dbReference>
<evidence type="ECO:0000256" key="1">
    <source>
        <dbReference type="ARBA" id="ARBA00022737"/>
    </source>
</evidence>
<dbReference type="PANTHER" id="PTHR32305:SF15">
    <property type="entry name" value="PROTEIN RHSA-RELATED"/>
    <property type="match status" value="1"/>
</dbReference>